<sequence length="261" mass="29375">KFADWLTEEVTGEKASPKTQGEEVIDAQLTTMSFDEQSILADIASDYQTAFRGLASADRINEALENFEEEPVFSTGNNTKGVSKAGIGKTGEGIPLDEVKPNVLKQIHADDNGAYGYLPNEGTPYYNPKYDFTDADWAKDMQNVRKDYLDASKQLEIDIERMNSEGVSKEDIAKHVVDTRNQQKVTARASMTAEERAGLEARNIKKYENPIGPDAQWLFNKYKKQLIKEGMYINDEKIWNIVIQKSMVKDDVINTLLGIIH</sequence>
<evidence type="ECO:0000313" key="3">
    <source>
        <dbReference type="Proteomes" id="UP001623592"/>
    </source>
</evidence>
<reference evidence="2 3" key="1">
    <citation type="submission" date="2024-11" db="EMBL/GenBank/DDBJ databases">
        <authorList>
            <person name="Heng Y.C."/>
            <person name="Lim A.C.H."/>
            <person name="Lee J.K.Y."/>
            <person name="Kittelmann S."/>
        </authorList>
    </citation>
    <scope>NUCLEOTIDE SEQUENCE [LARGE SCALE GENOMIC DNA]</scope>
    <source>
        <strain evidence="2 3">WILCCON 0114</strain>
    </source>
</reference>
<feature type="non-terminal residue" evidence="2">
    <location>
        <position position="1"/>
    </location>
</feature>
<evidence type="ECO:0000313" key="2">
    <source>
        <dbReference type="EMBL" id="MFL0251975.1"/>
    </source>
</evidence>
<name>A0ABW8TKF7_9CLOT</name>
<evidence type="ECO:0000256" key="1">
    <source>
        <dbReference type="SAM" id="MobiDB-lite"/>
    </source>
</evidence>
<dbReference type="EMBL" id="JBJIAA010000013">
    <property type="protein sequence ID" value="MFL0251975.1"/>
    <property type="molecule type" value="Genomic_DNA"/>
</dbReference>
<gene>
    <name evidence="2" type="ORF">ACJDT4_16265</name>
</gene>
<accession>A0ABW8TKF7</accession>
<protein>
    <submittedName>
        <fullName evidence="2">Uncharacterized protein</fullName>
    </submittedName>
</protein>
<comment type="caution">
    <text evidence="2">The sequence shown here is derived from an EMBL/GenBank/DDBJ whole genome shotgun (WGS) entry which is preliminary data.</text>
</comment>
<dbReference type="Proteomes" id="UP001623592">
    <property type="component" value="Unassembled WGS sequence"/>
</dbReference>
<organism evidence="2 3">
    <name type="scientific">Clostridium neuense</name>
    <dbReference type="NCBI Taxonomy" id="1728934"/>
    <lineage>
        <taxon>Bacteria</taxon>
        <taxon>Bacillati</taxon>
        <taxon>Bacillota</taxon>
        <taxon>Clostridia</taxon>
        <taxon>Eubacteriales</taxon>
        <taxon>Clostridiaceae</taxon>
        <taxon>Clostridium</taxon>
    </lineage>
</organism>
<proteinExistence type="predicted"/>
<feature type="region of interest" description="Disordered" evidence="1">
    <location>
        <begin position="1"/>
        <end position="21"/>
    </location>
</feature>
<keyword evidence="3" id="KW-1185">Reference proteome</keyword>